<evidence type="ECO:0000313" key="3">
    <source>
        <dbReference type="Proteomes" id="UP000308652"/>
    </source>
</evidence>
<feature type="compositionally biased region" description="Gly residues" evidence="1">
    <location>
        <begin position="157"/>
        <end position="178"/>
    </location>
</feature>
<reference evidence="2 3" key="1">
    <citation type="journal article" date="2019" name="Nat. Ecol. Evol.">
        <title>Megaphylogeny resolves global patterns of mushroom evolution.</title>
        <authorList>
            <person name="Varga T."/>
            <person name="Krizsan K."/>
            <person name="Foldi C."/>
            <person name="Dima B."/>
            <person name="Sanchez-Garcia M."/>
            <person name="Sanchez-Ramirez S."/>
            <person name="Szollosi G.J."/>
            <person name="Szarkandi J.G."/>
            <person name="Papp V."/>
            <person name="Albert L."/>
            <person name="Andreopoulos W."/>
            <person name="Angelini C."/>
            <person name="Antonin V."/>
            <person name="Barry K.W."/>
            <person name="Bougher N.L."/>
            <person name="Buchanan P."/>
            <person name="Buyck B."/>
            <person name="Bense V."/>
            <person name="Catcheside P."/>
            <person name="Chovatia M."/>
            <person name="Cooper J."/>
            <person name="Damon W."/>
            <person name="Desjardin D."/>
            <person name="Finy P."/>
            <person name="Geml J."/>
            <person name="Haridas S."/>
            <person name="Hughes K."/>
            <person name="Justo A."/>
            <person name="Karasinski D."/>
            <person name="Kautmanova I."/>
            <person name="Kiss B."/>
            <person name="Kocsube S."/>
            <person name="Kotiranta H."/>
            <person name="LaButti K.M."/>
            <person name="Lechner B.E."/>
            <person name="Liimatainen K."/>
            <person name="Lipzen A."/>
            <person name="Lukacs Z."/>
            <person name="Mihaltcheva S."/>
            <person name="Morgado L.N."/>
            <person name="Niskanen T."/>
            <person name="Noordeloos M.E."/>
            <person name="Ohm R.A."/>
            <person name="Ortiz-Santana B."/>
            <person name="Ovrebo C."/>
            <person name="Racz N."/>
            <person name="Riley R."/>
            <person name="Savchenko A."/>
            <person name="Shiryaev A."/>
            <person name="Soop K."/>
            <person name="Spirin V."/>
            <person name="Szebenyi C."/>
            <person name="Tomsovsky M."/>
            <person name="Tulloss R.E."/>
            <person name="Uehling J."/>
            <person name="Grigoriev I.V."/>
            <person name="Vagvolgyi C."/>
            <person name="Papp T."/>
            <person name="Martin F.M."/>
            <person name="Miettinen O."/>
            <person name="Hibbett D.S."/>
            <person name="Nagy L.G."/>
        </authorList>
    </citation>
    <scope>NUCLEOTIDE SEQUENCE [LARGE SCALE GENOMIC DNA]</scope>
    <source>
        <strain evidence="2 3">CBS 166.37</strain>
    </source>
</reference>
<protein>
    <submittedName>
        <fullName evidence="2">Uncharacterized protein</fullName>
    </submittedName>
</protein>
<dbReference type="STRING" id="68775.A0A5C3M4N9"/>
<name>A0A5C3M4N9_9AGAR</name>
<proteinExistence type="predicted"/>
<keyword evidence="3" id="KW-1185">Reference proteome</keyword>
<dbReference type="EMBL" id="ML213597">
    <property type="protein sequence ID" value="TFK40364.1"/>
    <property type="molecule type" value="Genomic_DNA"/>
</dbReference>
<evidence type="ECO:0000313" key="2">
    <source>
        <dbReference type="EMBL" id="TFK40364.1"/>
    </source>
</evidence>
<gene>
    <name evidence="2" type="ORF">BDQ12DRAFT_680825</name>
</gene>
<accession>A0A5C3M4N9</accession>
<dbReference type="AlphaFoldDB" id="A0A5C3M4N9"/>
<evidence type="ECO:0000256" key="1">
    <source>
        <dbReference type="SAM" id="MobiDB-lite"/>
    </source>
</evidence>
<feature type="compositionally biased region" description="Polar residues" evidence="1">
    <location>
        <begin position="212"/>
        <end position="223"/>
    </location>
</feature>
<feature type="compositionally biased region" description="Basic residues" evidence="1">
    <location>
        <begin position="237"/>
        <end position="246"/>
    </location>
</feature>
<feature type="compositionally biased region" description="Polar residues" evidence="1">
    <location>
        <begin position="31"/>
        <end position="41"/>
    </location>
</feature>
<feature type="compositionally biased region" description="Polar residues" evidence="1">
    <location>
        <begin position="129"/>
        <end position="152"/>
    </location>
</feature>
<organism evidence="2 3">
    <name type="scientific">Crucibulum laeve</name>
    <dbReference type="NCBI Taxonomy" id="68775"/>
    <lineage>
        <taxon>Eukaryota</taxon>
        <taxon>Fungi</taxon>
        <taxon>Dikarya</taxon>
        <taxon>Basidiomycota</taxon>
        <taxon>Agaricomycotina</taxon>
        <taxon>Agaricomycetes</taxon>
        <taxon>Agaricomycetidae</taxon>
        <taxon>Agaricales</taxon>
        <taxon>Agaricineae</taxon>
        <taxon>Nidulariaceae</taxon>
        <taxon>Crucibulum</taxon>
    </lineage>
</organism>
<dbReference type="Proteomes" id="UP000308652">
    <property type="component" value="Unassembled WGS sequence"/>
</dbReference>
<feature type="region of interest" description="Disordered" evidence="1">
    <location>
        <begin position="1"/>
        <end position="246"/>
    </location>
</feature>
<sequence length="246" mass="25158">MPGYNGGDVPTAPNTPIAIDHSALPPGFQAMTITNPQNGATTPLYPMGNMSLPSGPAPSISSGPPAPQQQPQSRRNSIYGNPLRDSERESTPRQFGAAGPPPPAPSFSYSPQPTGSPNLPVIPVIPGMNTGTPRGTPSQRTSGLYASGTTPIMGTMGLPGGSSAGGGIYGRPGDGGPSNGPQRSPYSAVGRFQSTNDDDDADTDGFDPTTTHNTMLNAASNITMPEPVIPNAESGAKGKKPKKKKR</sequence>
<feature type="compositionally biased region" description="Low complexity" evidence="1">
    <location>
        <begin position="53"/>
        <end position="73"/>
    </location>
</feature>
<feature type="compositionally biased region" description="Acidic residues" evidence="1">
    <location>
        <begin position="196"/>
        <end position="205"/>
    </location>
</feature>